<evidence type="ECO:0000313" key="3">
    <source>
        <dbReference type="Proteomes" id="UP000001542"/>
    </source>
</evidence>
<dbReference type="Proteomes" id="UP000001542">
    <property type="component" value="Unassembled WGS sequence"/>
</dbReference>
<dbReference type="EMBL" id="DS114295">
    <property type="protein sequence ID" value="EAX88560.1"/>
    <property type="molecule type" value="Genomic_DNA"/>
</dbReference>
<organism evidence="2 3">
    <name type="scientific">Trichomonas vaginalis (strain ATCC PRA-98 / G3)</name>
    <dbReference type="NCBI Taxonomy" id="412133"/>
    <lineage>
        <taxon>Eukaryota</taxon>
        <taxon>Metamonada</taxon>
        <taxon>Parabasalia</taxon>
        <taxon>Trichomonadida</taxon>
        <taxon>Trichomonadidae</taxon>
        <taxon>Trichomonas</taxon>
    </lineage>
</organism>
<dbReference type="VEuPathDB" id="TrichDB:TVAGG3_1077730"/>
<protein>
    <submittedName>
        <fullName evidence="2">Uncharacterized protein</fullName>
    </submittedName>
</protein>
<dbReference type="RefSeq" id="XP_001301490.1">
    <property type="nucleotide sequence ID" value="XM_001301489.1"/>
</dbReference>
<proteinExistence type="predicted"/>
<keyword evidence="1" id="KW-0812">Transmembrane</keyword>
<reference evidence="2" key="2">
    <citation type="journal article" date="2007" name="Science">
        <title>Draft genome sequence of the sexually transmitted pathogen Trichomonas vaginalis.</title>
        <authorList>
            <person name="Carlton J.M."/>
            <person name="Hirt R.P."/>
            <person name="Silva J.C."/>
            <person name="Delcher A.L."/>
            <person name="Schatz M."/>
            <person name="Zhao Q."/>
            <person name="Wortman J.R."/>
            <person name="Bidwell S.L."/>
            <person name="Alsmark U.C.M."/>
            <person name="Besteiro S."/>
            <person name="Sicheritz-Ponten T."/>
            <person name="Noel C.J."/>
            <person name="Dacks J.B."/>
            <person name="Foster P.G."/>
            <person name="Simillion C."/>
            <person name="Van de Peer Y."/>
            <person name="Miranda-Saavedra D."/>
            <person name="Barton G.J."/>
            <person name="Westrop G.D."/>
            <person name="Mueller S."/>
            <person name="Dessi D."/>
            <person name="Fiori P.L."/>
            <person name="Ren Q."/>
            <person name="Paulsen I."/>
            <person name="Zhang H."/>
            <person name="Bastida-Corcuera F.D."/>
            <person name="Simoes-Barbosa A."/>
            <person name="Brown M.T."/>
            <person name="Hayes R.D."/>
            <person name="Mukherjee M."/>
            <person name="Okumura C.Y."/>
            <person name="Schneider R."/>
            <person name="Smith A.J."/>
            <person name="Vanacova S."/>
            <person name="Villalvazo M."/>
            <person name="Haas B.J."/>
            <person name="Pertea M."/>
            <person name="Feldblyum T.V."/>
            <person name="Utterback T.R."/>
            <person name="Shu C.L."/>
            <person name="Osoegawa K."/>
            <person name="de Jong P.J."/>
            <person name="Hrdy I."/>
            <person name="Horvathova L."/>
            <person name="Zubacova Z."/>
            <person name="Dolezal P."/>
            <person name="Malik S.B."/>
            <person name="Logsdon J.M. Jr."/>
            <person name="Henze K."/>
            <person name="Gupta A."/>
            <person name="Wang C.C."/>
            <person name="Dunne R.L."/>
            <person name="Upcroft J.A."/>
            <person name="Upcroft P."/>
            <person name="White O."/>
            <person name="Salzberg S.L."/>
            <person name="Tang P."/>
            <person name="Chiu C.-H."/>
            <person name="Lee Y.-S."/>
            <person name="Embley T.M."/>
            <person name="Coombs G.H."/>
            <person name="Mottram J.C."/>
            <person name="Tachezy J."/>
            <person name="Fraser-Liggett C.M."/>
            <person name="Johnson P.J."/>
        </authorList>
    </citation>
    <scope>NUCLEOTIDE SEQUENCE [LARGE SCALE GENOMIC DNA]</scope>
    <source>
        <strain evidence="2">G3</strain>
    </source>
</reference>
<dbReference type="VEuPathDB" id="TrichDB:TVAG_409120"/>
<name>A2G2Q2_TRIV3</name>
<keyword evidence="3" id="KW-1185">Reference proteome</keyword>
<dbReference type="KEGG" id="tva:4746223"/>
<feature type="transmembrane region" description="Helical" evidence="1">
    <location>
        <begin position="491"/>
        <end position="514"/>
    </location>
</feature>
<accession>A2G2Q2</accession>
<gene>
    <name evidence="2" type="ORF">TVAG_409120</name>
</gene>
<sequence length="530" mass="60210">MFLIGILAFEDAFPECTVTPYRDDKYVFQTIKIPKGECFTTNQTAMIGTYLHKTKFNVSYKTSTKEGDQIKLSNEIKYETENPIFLNSNSTNYNYYKISAVNASEDMYLYYMVIDESRDRIETYIVNSYEGKLNINSGNNKRVIITFLMKHQSQSITFDSNRTIELVMDGAFWTSEQQTVTSNIPSTYWWIAKEPTNTKIKFNTPSFSHIFDSNQLPYYSGVVPPYNGPISYKEATDADYNRERAIQDEIDASYYSECKYSYTKDDILVKTFNLKHGECLKSSTPMIISGDKNYHTSGIFINNVRKNQGTFQSNNPLFISVNDDQSNIYSKTICSEESDCKIQVSKIMPTTSDRTSYVSTTSNGTFSGKVTNKQPVGYSFISLKPLSLYIESQNDIYISRKNEQTRRYIKQNTTIATNGSDSFEIGVNVKEGDYKITVSEGKSSYEDEEFLFPQYTGKIPDEWGAISIDGVEPVKAKRGNSKSKEISTGLIVLYALLAFVVVGTIIAVIVCFVLNKKKAEQSSQTFPQML</sequence>
<evidence type="ECO:0000313" key="2">
    <source>
        <dbReference type="EMBL" id="EAX88560.1"/>
    </source>
</evidence>
<evidence type="ECO:0000256" key="1">
    <source>
        <dbReference type="SAM" id="Phobius"/>
    </source>
</evidence>
<dbReference type="AlphaFoldDB" id="A2G2Q2"/>
<keyword evidence="1" id="KW-1133">Transmembrane helix</keyword>
<reference evidence="2" key="1">
    <citation type="submission" date="2006-10" db="EMBL/GenBank/DDBJ databases">
        <authorList>
            <person name="Amadeo P."/>
            <person name="Zhao Q."/>
            <person name="Wortman J."/>
            <person name="Fraser-Liggett C."/>
            <person name="Carlton J."/>
        </authorList>
    </citation>
    <scope>NUCLEOTIDE SEQUENCE</scope>
    <source>
        <strain evidence="2">G3</strain>
    </source>
</reference>
<keyword evidence="1" id="KW-0472">Membrane</keyword>
<dbReference type="InParanoid" id="A2G2Q2"/>